<evidence type="ECO:0000313" key="5">
    <source>
        <dbReference type="Proteomes" id="UP000005239"/>
    </source>
</evidence>
<feature type="compositionally biased region" description="Low complexity" evidence="1">
    <location>
        <begin position="83"/>
        <end position="101"/>
    </location>
</feature>
<dbReference type="SUPFAM" id="SSF52799">
    <property type="entry name" value="(Phosphotyrosine protein) phosphatases II"/>
    <property type="match status" value="1"/>
</dbReference>
<dbReference type="Pfam" id="PF00102">
    <property type="entry name" value="Y_phosphatase"/>
    <property type="match status" value="1"/>
</dbReference>
<reference evidence="4" key="2">
    <citation type="submission" date="2022-06" db="UniProtKB">
        <authorList>
            <consortium name="EnsemblMetazoa"/>
        </authorList>
    </citation>
    <scope>IDENTIFICATION</scope>
    <source>
        <strain evidence="4">PS312</strain>
    </source>
</reference>
<evidence type="ECO:0000259" key="2">
    <source>
        <dbReference type="PROSITE" id="PS50055"/>
    </source>
</evidence>
<feature type="compositionally biased region" description="Basic and acidic residues" evidence="1">
    <location>
        <begin position="105"/>
        <end position="117"/>
    </location>
</feature>
<feature type="compositionally biased region" description="Basic and acidic residues" evidence="1">
    <location>
        <begin position="43"/>
        <end position="67"/>
    </location>
</feature>
<gene>
    <name evidence="4" type="primary">WBGene00092728</name>
</gene>
<feature type="compositionally biased region" description="Basic and acidic residues" evidence="1">
    <location>
        <begin position="18"/>
        <end position="33"/>
    </location>
</feature>
<evidence type="ECO:0000259" key="3">
    <source>
        <dbReference type="PROSITE" id="PS50056"/>
    </source>
</evidence>
<proteinExistence type="predicted"/>
<reference evidence="5" key="1">
    <citation type="journal article" date="2008" name="Nat. Genet.">
        <title>The Pristionchus pacificus genome provides a unique perspective on nematode lifestyle and parasitism.</title>
        <authorList>
            <person name="Dieterich C."/>
            <person name="Clifton S.W."/>
            <person name="Schuster L.N."/>
            <person name="Chinwalla A."/>
            <person name="Delehaunty K."/>
            <person name="Dinkelacker I."/>
            <person name="Fulton L."/>
            <person name="Fulton R."/>
            <person name="Godfrey J."/>
            <person name="Minx P."/>
            <person name="Mitreva M."/>
            <person name="Roeseler W."/>
            <person name="Tian H."/>
            <person name="Witte H."/>
            <person name="Yang S.P."/>
            <person name="Wilson R.K."/>
            <person name="Sommer R.J."/>
        </authorList>
    </citation>
    <scope>NUCLEOTIDE SEQUENCE [LARGE SCALE GENOMIC DNA]</scope>
    <source>
        <strain evidence="5">PS312</strain>
    </source>
</reference>
<dbReference type="PANTHER" id="PTHR23219:SF13">
    <property type="entry name" value="TYROSINE-PROTEIN PHOSPHATASE DOMAIN-CONTAINING PROTEIN"/>
    <property type="match status" value="1"/>
</dbReference>
<dbReference type="GO" id="GO:0004725">
    <property type="term" value="F:protein tyrosine phosphatase activity"/>
    <property type="evidence" value="ECO:0007669"/>
    <property type="project" value="InterPro"/>
</dbReference>
<dbReference type="InterPro" id="IPR000387">
    <property type="entry name" value="Tyr_Pase_dom"/>
</dbReference>
<dbReference type="Gene3D" id="3.90.190.10">
    <property type="entry name" value="Protein tyrosine phosphatase superfamily"/>
    <property type="match status" value="1"/>
</dbReference>
<dbReference type="Proteomes" id="UP000005239">
    <property type="component" value="Unassembled WGS sequence"/>
</dbReference>
<accession>A0A8R1U439</accession>
<dbReference type="PROSITE" id="PS50056">
    <property type="entry name" value="TYR_PHOSPHATASE_2"/>
    <property type="match status" value="1"/>
</dbReference>
<dbReference type="PANTHER" id="PTHR23219">
    <property type="entry name" value="TYROSINE-PROTEIN PHOSPHATASE C15H7.3-RELATED"/>
    <property type="match status" value="1"/>
</dbReference>
<keyword evidence="5" id="KW-1185">Reference proteome</keyword>
<dbReference type="PROSITE" id="PS50055">
    <property type="entry name" value="TYR_PHOSPHATASE_PTP"/>
    <property type="match status" value="1"/>
</dbReference>
<feature type="region of interest" description="Disordered" evidence="1">
    <location>
        <begin position="1"/>
        <end position="124"/>
    </location>
</feature>
<feature type="domain" description="Tyrosine specific protein phosphatases" evidence="3">
    <location>
        <begin position="317"/>
        <end position="384"/>
    </location>
</feature>
<evidence type="ECO:0000313" key="4">
    <source>
        <dbReference type="EnsemblMetazoa" id="PPA03174.1"/>
    </source>
</evidence>
<dbReference type="AlphaFoldDB" id="A0A8R1U439"/>
<dbReference type="PRINTS" id="PR00700">
    <property type="entry name" value="PRTYPHPHTASE"/>
</dbReference>
<protein>
    <submittedName>
        <fullName evidence="4">Tyrosine phosphatase</fullName>
    </submittedName>
</protein>
<sequence>MSGFKNIGRNIKRTLNNVKEKLKPNKHKDDGIHKPPPLPQKSSDNDKVGQKKKPDATVEERTQHDNEVAAAAAQALLKKNMKPTSTPTSPNVTSPAVPSPAGSCERIDNSKGDKDQSESGATAKSIKDAGVSDHFGHFLDQIAGKGWSTVAEEFKAGYRTNAEVNRTTRYVIGFNVPPDGDFYDANRVELELSKTPANDPRFILAAVPDTSITSKETFWRMIYDSTPSLVMFVENYEEEKKDSKEKPFVPWNKGDTKDYGKMTVNNKKTTTDCTMNAMLEVLPEGCSNSIITRFVQVFKWPETVLGDPDGSSRNAALHAVRMIKDEKGPILIVCNNGCGRSAMFIMLHAILTKLNARMKVNMPLILGSLRSDRWGAIQTVEQYLTLHLLILDYIRSKFPRLKDQSSHMKKSLNEYVEKTYNKKK</sequence>
<dbReference type="SMART" id="SM00404">
    <property type="entry name" value="PTPc_motif"/>
    <property type="match status" value="1"/>
</dbReference>
<dbReference type="InterPro" id="IPR000242">
    <property type="entry name" value="PTP_cat"/>
</dbReference>
<dbReference type="InterPro" id="IPR029021">
    <property type="entry name" value="Prot-tyrosine_phosphatase-like"/>
</dbReference>
<dbReference type="SMART" id="SM00194">
    <property type="entry name" value="PTPc"/>
    <property type="match status" value="1"/>
</dbReference>
<organism evidence="4 5">
    <name type="scientific">Pristionchus pacificus</name>
    <name type="common">Parasitic nematode worm</name>
    <dbReference type="NCBI Taxonomy" id="54126"/>
    <lineage>
        <taxon>Eukaryota</taxon>
        <taxon>Metazoa</taxon>
        <taxon>Ecdysozoa</taxon>
        <taxon>Nematoda</taxon>
        <taxon>Chromadorea</taxon>
        <taxon>Rhabditida</taxon>
        <taxon>Rhabditina</taxon>
        <taxon>Diplogasteromorpha</taxon>
        <taxon>Diplogasteroidea</taxon>
        <taxon>Neodiplogasteridae</taxon>
        <taxon>Pristionchus</taxon>
    </lineage>
</organism>
<dbReference type="EnsemblMetazoa" id="PPA03174.1">
    <property type="protein sequence ID" value="PPA03174.1"/>
    <property type="gene ID" value="WBGene00092728"/>
</dbReference>
<feature type="domain" description="Tyrosine-protein phosphatase" evidence="2">
    <location>
        <begin position="161"/>
        <end position="393"/>
    </location>
</feature>
<dbReference type="InterPro" id="IPR003595">
    <property type="entry name" value="Tyr_Pase_cat"/>
</dbReference>
<dbReference type="CDD" id="cd00047">
    <property type="entry name" value="PTPc"/>
    <property type="match status" value="1"/>
</dbReference>
<name>A0A8R1U439_PRIPA</name>
<evidence type="ECO:0000256" key="1">
    <source>
        <dbReference type="SAM" id="MobiDB-lite"/>
    </source>
</evidence>